<name>A0A3P7WWZ5_9TREM</name>
<evidence type="ECO:0000313" key="4">
    <source>
        <dbReference type="Proteomes" id="UP000277204"/>
    </source>
</evidence>
<dbReference type="AlphaFoldDB" id="A0A3P7WWZ5"/>
<evidence type="ECO:0000256" key="1">
    <source>
        <dbReference type="ARBA" id="ARBA00022737"/>
    </source>
</evidence>
<gene>
    <name evidence="3" type="ORF">SMRZ_LOCUS1506</name>
</gene>
<dbReference type="SMART" id="SM00028">
    <property type="entry name" value="TPR"/>
    <property type="match status" value="2"/>
</dbReference>
<dbReference type="PANTHER" id="PTHR44858:SF1">
    <property type="entry name" value="UDP-N-ACETYLGLUCOSAMINE--PEPTIDE N-ACETYLGLUCOSAMINYLTRANSFERASE SPINDLY-RELATED"/>
    <property type="match status" value="1"/>
</dbReference>
<dbReference type="SUPFAM" id="SSF48452">
    <property type="entry name" value="TPR-like"/>
    <property type="match status" value="1"/>
</dbReference>
<dbReference type="Pfam" id="PF00515">
    <property type="entry name" value="TPR_1"/>
    <property type="match status" value="1"/>
</dbReference>
<evidence type="ECO:0000313" key="3">
    <source>
        <dbReference type="EMBL" id="VDO51527.1"/>
    </source>
</evidence>
<dbReference type="PANTHER" id="PTHR44858">
    <property type="entry name" value="TETRATRICOPEPTIDE REPEAT PROTEIN 6"/>
    <property type="match status" value="1"/>
</dbReference>
<reference evidence="3 4" key="1">
    <citation type="submission" date="2018-11" db="EMBL/GenBank/DDBJ databases">
        <authorList>
            <consortium name="Pathogen Informatics"/>
        </authorList>
    </citation>
    <scope>NUCLEOTIDE SEQUENCE [LARGE SCALE GENOMIC DNA]</scope>
    <source>
        <strain evidence="3 4">Zambia</strain>
    </source>
</reference>
<dbReference type="InterPro" id="IPR050498">
    <property type="entry name" value="Ycf3"/>
</dbReference>
<organism evidence="3 4">
    <name type="scientific">Schistosoma margrebowiei</name>
    <dbReference type="NCBI Taxonomy" id="48269"/>
    <lineage>
        <taxon>Eukaryota</taxon>
        <taxon>Metazoa</taxon>
        <taxon>Spiralia</taxon>
        <taxon>Lophotrochozoa</taxon>
        <taxon>Platyhelminthes</taxon>
        <taxon>Trematoda</taxon>
        <taxon>Digenea</taxon>
        <taxon>Strigeidida</taxon>
        <taxon>Schistosomatoidea</taxon>
        <taxon>Schistosomatidae</taxon>
        <taxon>Schistosoma</taxon>
    </lineage>
</organism>
<keyword evidence="1" id="KW-0677">Repeat</keyword>
<dbReference type="InterPro" id="IPR019734">
    <property type="entry name" value="TPR_rpt"/>
</dbReference>
<dbReference type="Proteomes" id="UP000277204">
    <property type="component" value="Unassembled WGS sequence"/>
</dbReference>
<keyword evidence="4" id="KW-1185">Reference proteome</keyword>
<accession>A0A3P7WWZ5</accession>
<proteinExistence type="predicted"/>
<dbReference type="EMBL" id="UZAI01000338">
    <property type="protein sequence ID" value="VDO51527.1"/>
    <property type="molecule type" value="Genomic_DNA"/>
</dbReference>
<evidence type="ECO:0000256" key="2">
    <source>
        <dbReference type="ARBA" id="ARBA00022803"/>
    </source>
</evidence>
<dbReference type="Gene3D" id="1.25.40.10">
    <property type="entry name" value="Tetratricopeptide repeat domain"/>
    <property type="match status" value="1"/>
</dbReference>
<dbReference type="InterPro" id="IPR011990">
    <property type="entry name" value="TPR-like_helical_dom_sf"/>
</dbReference>
<sequence>MIAIHLQKRTILPTDFNDNVLDDISQALVLIHSKKSSVDQIHLNGPMKYVDLIDQCLLTRIIYFGINQRYTKAILNCNEVIHRRSEWTRIWIYRGVFKYLLKTMDFCEADLNIAIEKDQKSSLAYYNRGLCRQTQDKWNDAIEDYDQAIKSGTLNGSVQLYSLINRSIIYIEKCQDYHKAIKDLYQAKTIMDKLMNSTIQNETNSDLFIKLMYTIGICHQR</sequence>
<protein>
    <submittedName>
        <fullName evidence="3">Uncharacterized protein</fullName>
    </submittedName>
</protein>
<keyword evidence="2" id="KW-0802">TPR repeat</keyword>